<comment type="caution">
    <text evidence="1">The sequence shown here is derived from an EMBL/GenBank/DDBJ whole genome shotgun (WGS) entry which is preliminary data.</text>
</comment>
<sequence length="323" mass="35483">MLTLKFCSRLHSLPINRKPLFAFTDTTLKSFSNANVLRLSSSASSCSAMSFQQTHNFSASTNASLSIFEDSPLPGLESDLVGYVFGKKKATEVAHLACLILETVNGNVKKFIDYAVATCKEDIYSFLVPRSYIAEAVYCTHRVWKHVVRKGDIVVDATCGNGYDTLAMLKLVADESGTGCVYGLDVQGEALDNTSSLLDETVNRAEKQLVKLFNICHSKIEEVVPKDTSVRLVAFNLGYLPGGDKTVITKSETTLMALEAAERILIQGGLISMVVYVGHPGGREELETVEAFASRLSVDNWICCKFQMLNRPLAPVLVFLFKR</sequence>
<name>A0ABQ8HGV6_9ROSI</name>
<keyword evidence="2" id="KW-1185">Reference proteome</keyword>
<dbReference type="SUPFAM" id="SSF53335">
    <property type="entry name" value="S-adenosyl-L-methionine-dependent methyltransferases"/>
    <property type="match status" value="1"/>
</dbReference>
<dbReference type="InterPro" id="IPR029063">
    <property type="entry name" value="SAM-dependent_MTases_sf"/>
</dbReference>
<dbReference type="Proteomes" id="UP000827721">
    <property type="component" value="Unassembled WGS sequence"/>
</dbReference>
<dbReference type="PANTHER" id="PTHR35276:SF1">
    <property type="entry name" value="TRNA (MNM(5)S(2)U34)-METHYLTRANSFERASE, CHLOROPLASTIC"/>
    <property type="match status" value="1"/>
</dbReference>
<organism evidence="1 2">
    <name type="scientific">Xanthoceras sorbifolium</name>
    <dbReference type="NCBI Taxonomy" id="99658"/>
    <lineage>
        <taxon>Eukaryota</taxon>
        <taxon>Viridiplantae</taxon>
        <taxon>Streptophyta</taxon>
        <taxon>Embryophyta</taxon>
        <taxon>Tracheophyta</taxon>
        <taxon>Spermatophyta</taxon>
        <taxon>Magnoliopsida</taxon>
        <taxon>eudicotyledons</taxon>
        <taxon>Gunneridae</taxon>
        <taxon>Pentapetalae</taxon>
        <taxon>rosids</taxon>
        <taxon>malvids</taxon>
        <taxon>Sapindales</taxon>
        <taxon>Sapindaceae</taxon>
        <taxon>Xanthoceroideae</taxon>
        <taxon>Xanthoceras</taxon>
    </lineage>
</organism>
<dbReference type="InterPro" id="IPR010719">
    <property type="entry name" value="MnmM_MeTrfase"/>
</dbReference>
<proteinExistence type="predicted"/>
<dbReference type="Pfam" id="PF06962">
    <property type="entry name" value="rRNA_methylase"/>
    <property type="match status" value="1"/>
</dbReference>
<evidence type="ECO:0008006" key="3">
    <source>
        <dbReference type="Google" id="ProtNLM"/>
    </source>
</evidence>
<accession>A0ABQ8HGV6</accession>
<dbReference type="PANTHER" id="PTHR35276">
    <property type="entry name" value="S-ADENOSYL-L-METHIONINE-DEPENDENT METHYLTRANSFERASES SUPERFAMILY PROTEIN"/>
    <property type="match status" value="1"/>
</dbReference>
<dbReference type="EMBL" id="JAFEMO010000011">
    <property type="protein sequence ID" value="KAH7557840.1"/>
    <property type="molecule type" value="Genomic_DNA"/>
</dbReference>
<protein>
    <recommendedName>
        <fullName evidence="3">rRNA methylase YtqB</fullName>
    </recommendedName>
</protein>
<gene>
    <name evidence="1" type="ORF">JRO89_XS11G0227600</name>
</gene>
<reference evidence="1 2" key="1">
    <citation type="submission" date="2021-02" db="EMBL/GenBank/DDBJ databases">
        <title>Plant Genome Project.</title>
        <authorList>
            <person name="Zhang R.-G."/>
        </authorList>
    </citation>
    <scope>NUCLEOTIDE SEQUENCE [LARGE SCALE GENOMIC DNA]</scope>
    <source>
        <tissue evidence="1">Leaves</tissue>
    </source>
</reference>
<dbReference type="Gene3D" id="3.40.50.150">
    <property type="entry name" value="Vaccinia Virus protein VP39"/>
    <property type="match status" value="1"/>
</dbReference>
<evidence type="ECO:0000313" key="2">
    <source>
        <dbReference type="Proteomes" id="UP000827721"/>
    </source>
</evidence>
<evidence type="ECO:0000313" key="1">
    <source>
        <dbReference type="EMBL" id="KAH7557840.1"/>
    </source>
</evidence>